<protein>
    <submittedName>
        <fullName evidence="10">Sugar transporter</fullName>
    </submittedName>
</protein>
<dbReference type="GO" id="GO:0022857">
    <property type="term" value="F:transmembrane transporter activity"/>
    <property type="evidence" value="ECO:0007669"/>
    <property type="project" value="InterPro"/>
</dbReference>
<sequence>MSKLSADEAEASKGVRKLNSGVEVTHNDAAHLGPSLGSQVATGELKNPLAGIPKAKLIADAEEFANKHGLASDAKYFKKGALAAQNPTIHNELPELTEEDKRILREEVEHRWRHPKALYFTTIMNSISAAVQGWDQTGSNGANLSYPQVFGNSDKGEACLATGTCERNSWIIGAINSAPYMAICIIACWLSDPINDWIGRRGAIFIGAIFSFVGPIGQALCQSWAQILACRILLGIGMGLKEVTVPVFSVENSPANIRGALVMSWQLFVAFGIMLGFTANLAVVDLGDVAWRLQLGSAMIPAVPLLIGIYFTPESPRWLLKKGRYAKAHQSLLRLRRHRLLAARDLYYIHSQLELEKEIIVANGSAKGNFFTRCVELATVPRNRRCTD</sequence>
<keyword evidence="3" id="KW-0813">Transport</keyword>
<keyword evidence="11" id="KW-1185">Reference proteome</keyword>
<evidence type="ECO:0000256" key="1">
    <source>
        <dbReference type="ARBA" id="ARBA00004141"/>
    </source>
</evidence>
<keyword evidence="4 8" id="KW-0812">Transmembrane</keyword>
<evidence type="ECO:0000256" key="4">
    <source>
        <dbReference type="ARBA" id="ARBA00022692"/>
    </source>
</evidence>
<gene>
    <name evidence="10" type="ORF">CI238_11445</name>
</gene>
<evidence type="ECO:0000259" key="9">
    <source>
        <dbReference type="PROSITE" id="PS50850"/>
    </source>
</evidence>
<dbReference type="PANTHER" id="PTHR48020:SF14">
    <property type="entry name" value="SUGAR TRANSPORTER, PUTATIVE-RELATED"/>
    <property type="match status" value="1"/>
</dbReference>
<name>A0A167E3H8_COLIC</name>
<feature type="transmembrane region" description="Helical" evidence="8">
    <location>
        <begin position="289"/>
        <end position="312"/>
    </location>
</feature>
<keyword evidence="5 8" id="KW-1133">Transmembrane helix</keyword>
<feature type="transmembrane region" description="Helical" evidence="8">
    <location>
        <begin position="170"/>
        <end position="190"/>
    </location>
</feature>
<dbReference type="PROSITE" id="PS50850">
    <property type="entry name" value="MFS"/>
    <property type="match status" value="1"/>
</dbReference>
<accession>A0A167E3H8</accession>
<dbReference type="Gene3D" id="1.20.1250.20">
    <property type="entry name" value="MFS general substrate transporter like domains"/>
    <property type="match status" value="1"/>
</dbReference>
<evidence type="ECO:0000256" key="7">
    <source>
        <dbReference type="SAM" id="MobiDB-lite"/>
    </source>
</evidence>
<feature type="region of interest" description="Disordered" evidence="7">
    <location>
        <begin position="1"/>
        <end position="22"/>
    </location>
</feature>
<proteinExistence type="inferred from homology"/>
<keyword evidence="6 8" id="KW-0472">Membrane</keyword>
<feature type="transmembrane region" description="Helical" evidence="8">
    <location>
        <begin position="260"/>
        <end position="283"/>
    </location>
</feature>
<dbReference type="GO" id="GO:0016020">
    <property type="term" value="C:membrane"/>
    <property type="evidence" value="ECO:0007669"/>
    <property type="project" value="UniProtKB-SubCell"/>
</dbReference>
<comment type="caution">
    <text evidence="10">The sequence shown here is derived from an EMBL/GenBank/DDBJ whole genome shotgun (WGS) entry which is preliminary data.</text>
</comment>
<dbReference type="Proteomes" id="UP000076584">
    <property type="component" value="Unassembled WGS sequence"/>
</dbReference>
<evidence type="ECO:0000313" key="11">
    <source>
        <dbReference type="Proteomes" id="UP000076584"/>
    </source>
</evidence>
<dbReference type="InterPro" id="IPR005828">
    <property type="entry name" value="MFS_sugar_transport-like"/>
</dbReference>
<evidence type="ECO:0000256" key="3">
    <source>
        <dbReference type="ARBA" id="ARBA00022448"/>
    </source>
</evidence>
<dbReference type="InterPro" id="IPR020846">
    <property type="entry name" value="MFS_dom"/>
</dbReference>
<dbReference type="AlphaFoldDB" id="A0A167E3H8"/>
<dbReference type="SUPFAM" id="SSF103473">
    <property type="entry name" value="MFS general substrate transporter"/>
    <property type="match status" value="1"/>
</dbReference>
<dbReference type="InterPro" id="IPR005829">
    <property type="entry name" value="Sugar_transporter_CS"/>
</dbReference>
<evidence type="ECO:0000256" key="8">
    <source>
        <dbReference type="SAM" id="Phobius"/>
    </source>
</evidence>
<dbReference type="EMBL" id="LFIW01000828">
    <property type="protein sequence ID" value="KZL84659.1"/>
    <property type="molecule type" value="Genomic_DNA"/>
</dbReference>
<dbReference type="InterPro" id="IPR036259">
    <property type="entry name" value="MFS_trans_sf"/>
</dbReference>
<dbReference type="InterPro" id="IPR050814">
    <property type="entry name" value="Myo-inositol_Transporter"/>
</dbReference>
<evidence type="ECO:0000256" key="2">
    <source>
        <dbReference type="ARBA" id="ARBA00010992"/>
    </source>
</evidence>
<reference evidence="10 11" key="1">
    <citation type="submission" date="2015-06" db="EMBL/GenBank/DDBJ databases">
        <title>Survival trade-offs in plant roots during colonization by closely related pathogenic and mutualistic fungi.</title>
        <authorList>
            <person name="Hacquard S."/>
            <person name="Kracher B."/>
            <person name="Hiruma K."/>
            <person name="Weinman A."/>
            <person name="Muench P."/>
            <person name="Garrido Oter R."/>
            <person name="Ver Loren van Themaat E."/>
            <person name="Dallerey J.-F."/>
            <person name="Damm U."/>
            <person name="Henrissat B."/>
            <person name="Lespinet O."/>
            <person name="Thon M."/>
            <person name="Kemen E."/>
            <person name="McHardy A.C."/>
            <person name="Schulze-Lefert P."/>
            <person name="O'Connell R.J."/>
        </authorList>
    </citation>
    <scope>NUCLEOTIDE SEQUENCE [LARGE SCALE GENOMIC DNA]</scope>
    <source>
        <strain evidence="10 11">MAFF 238704</strain>
    </source>
</reference>
<keyword evidence="10" id="KW-0762">Sugar transport</keyword>
<dbReference type="Pfam" id="PF00083">
    <property type="entry name" value="Sugar_tr"/>
    <property type="match status" value="1"/>
</dbReference>
<comment type="similarity">
    <text evidence="2">Belongs to the major facilitator superfamily. Sugar transporter (TC 2.A.1.1) family.</text>
</comment>
<evidence type="ECO:0000313" key="10">
    <source>
        <dbReference type="EMBL" id="KZL84659.1"/>
    </source>
</evidence>
<feature type="transmembrane region" description="Helical" evidence="8">
    <location>
        <begin position="202"/>
        <end position="220"/>
    </location>
</feature>
<comment type="subcellular location">
    <subcellularLocation>
        <location evidence="1">Membrane</location>
        <topology evidence="1">Multi-pass membrane protein</topology>
    </subcellularLocation>
</comment>
<dbReference type="PANTHER" id="PTHR48020">
    <property type="entry name" value="PROTON MYO-INOSITOL COTRANSPORTER"/>
    <property type="match status" value="1"/>
</dbReference>
<organism evidence="10 11">
    <name type="scientific">Colletotrichum incanum</name>
    <name type="common">Soybean anthracnose fungus</name>
    <dbReference type="NCBI Taxonomy" id="1573173"/>
    <lineage>
        <taxon>Eukaryota</taxon>
        <taxon>Fungi</taxon>
        <taxon>Dikarya</taxon>
        <taxon>Ascomycota</taxon>
        <taxon>Pezizomycotina</taxon>
        <taxon>Sordariomycetes</taxon>
        <taxon>Hypocreomycetidae</taxon>
        <taxon>Glomerellales</taxon>
        <taxon>Glomerellaceae</taxon>
        <taxon>Colletotrichum</taxon>
        <taxon>Colletotrichum spaethianum species complex</taxon>
    </lineage>
</organism>
<evidence type="ECO:0000256" key="5">
    <source>
        <dbReference type="ARBA" id="ARBA00022989"/>
    </source>
</evidence>
<feature type="domain" description="Major facilitator superfamily (MFS) profile" evidence="9">
    <location>
        <begin position="121"/>
        <end position="388"/>
    </location>
</feature>
<evidence type="ECO:0000256" key="6">
    <source>
        <dbReference type="ARBA" id="ARBA00023136"/>
    </source>
</evidence>
<dbReference type="PROSITE" id="PS00217">
    <property type="entry name" value="SUGAR_TRANSPORT_2"/>
    <property type="match status" value="1"/>
</dbReference>